<dbReference type="InterPro" id="IPR006343">
    <property type="entry name" value="DnaB/C_C"/>
</dbReference>
<comment type="similarity">
    <text evidence="1">Belongs to the DnaB/DnaD family.</text>
</comment>
<dbReference type="AlphaFoldDB" id="A0AAW9JRE3"/>
<feature type="compositionally biased region" description="Low complexity" evidence="2">
    <location>
        <begin position="158"/>
        <end position="171"/>
    </location>
</feature>
<organism evidence="4 5">
    <name type="scientific">Carnobacterium maltaromaticum</name>
    <name type="common">Carnobacterium piscicola</name>
    <dbReference type="NCBI Taxonomy" id="2751"/>
    <lineage>
        <taxon>Bacteria</taxon>
        <taxon>Bacillati</taxon>
        <taxon>Bacillota</taxon>
        <taxon>Bacilli</taxon>
        <taxon>Lactobacillales</taxon>
        <taxon>Carnobacteriaceae</taxon>
        <taxon>Carnobacterium</taxon>
    </lineage>
</organism>
<comment type="caution">
    <text evidence="4">The sequence shown here is derived from an EMBL/GenBank/DDBJ whole genome shotgun (WGS) entry which is preliminary data.</text>
</comment>
<evidence type="ECO:0000313" key="4">
    <source>
        <dbReference type="EMBL" id="MDZ5758088.1"/>
    </source>
</evidence>
<feature type="compositionally biased region" description="Basic and acidic residues" evidence="2">
    <location>
        <begin position="278"/>
        <end position="290"/>
    </location>
</feature>
<dbReference type="PANTHER" id="PTHR37293:SF5">
    <property type="entry name" value="DNA REPLICATION PROTEIN"/>
    <property type="match status" value="1"/>
</dbReference>
<proteinExistence type="inferred from homology"/>
<feature type="region of interest" description="Disordered" evidence="2">
    <location>
        <begin position="150"/>
        <end position="177"/>
    </location>
</feature>
<gene>
    <name evidence="4" type="ORF">RAK27_05395</name>
</gene>
<dbReference type="Pfam" id="PF07261">
    <property type="entry name" value="DnaB_2"/>
    <property type="match status" value="1"/>
</dbReference>
<dbReference type="InterPro" id="IPR053162">
    <property type="entry name" value="DnaD"/>
</dbReference>
<dbReference type="SUPFAM" id="SSF158499">
    <property type="entry name" value="DnaD domain-like"/>
    <property type="match status" value="1"/>
</dbReference>
<dbReference type="EMBL" id="JAVBVO010000003">
    <property type="protein sequence ID" value="MDZ5758088.1"/>
    <property type="molecule type" value="Genomic_DNA"/>
</dbReference>
<dbReference type="NCBIfam" id="TIGR01446">
    <property type="entry name" value="DnaD_dom"/>
    <property type="match status" value="1"/>
</dbReference>
<reference evidence="4" key="1">
    <citation type="submission" date="2023-08" db="EMBL/GenBank/DDBJ databases">
        <title>Genomic characterization of piscicolin 126 produced by Carnobacterium maltaromaticum CM22 strain isolated from salmon (Salmo salar).</title>
        <authorList>
            <person name="Gonzalez-Gragera E."/>
            <person name="Garcia-Lopez J.D."/>
            <person name="Teso-Perez C."/>
            <person name="Gimenez-Hernandez I."/>
            <person name="Peralta-Sanchez J.M."/>
            <person name="Valdivia E."/>
            <person name="Montalban-Lopez M."/>
            <person name="Martin-Platero A.M."/>
            <person name="Banos A."/>
            <person name="Martinez-Bueno M."/>
        </authorList>
    </citation>
    <scope>NUCLEOTIDE SEQUENCE</scope>
    <source>
        <strain evidence="4">CM22</strain>
    </source>
</reference>
<dbReference type="PANTHER" id="PTHR37293">
    <property type="entry name" value="PHAGE REPLICATION PROTEIN-RELATED"/>
    <property type="match status" value="1"/>
</dbReference>
<feature type="region of interest" description="Disordered" evidence="2">
    <location>
        <begin position="258"/>
        <end position="290"/>
    </location>
</feature>
<accession>A0AAW9JRE3</accession>
<evidence type="ECO:0000313" key="5">
    <source>
        <dbReference type="Proteomes" id="UP001290462"/>
    </source>
</evidence>
<name>A0AAW9JRE3_CARML</name>
<dbReference type="Gene3D" id="1.10.10.630">
    <property type="entry name" value="DnaD domain-like"/>
    <property type="match status" value="1"/>
</dbReference>
<dbReference type="Proteomes" id="UP001290462">
    <property type="component" value="Unassembled WGS sequence"/>
</dbReference>
<protein>
    <submittedName>
        <fullName evidence="4">DnaD domain protein</fullName>
    </submittedName>
</protein>
<dbReference type="InterPro" id="IPR034829">
    <property type="entry name" value="DnaD-like_sf"/>
</dbReference>
<dbReference type="RefSeq" id="WP_322808664.1">
    <property type="nucleotide sequence ID" value="NZ_JAVBVO010000003.1"/>
</dbReference>
<feature type="domain" description="DnaB/C C-terminal" evidence="3">
    <location>
        <begin position="180"/>
        <end position="248"/>
    </location>
</feature>
<evidence type="ECO:0000256" key="1">
    <source>
        <dbReference type="ARBA" id="ARBA00093462"/>
    </source>
</evidence>
<evidence type="ECO:0000259" key="3">
    <source>
        <dbReference type="Pfam" id="PF07261"/>
    </source>
</evidence>
<evidence type="ECO:0000256" key="2">
    <source>
        <dbReference type="SAM" id="MobiDB-lite"/>
    </source>
</evidence>
<sequence length="302" mass="35153">MAIYRQLHTTFWQDNFIGDCTKDQKLFFLYLISNSNTTQCGAYEFNNRYAQFELGMSGNEVQSHLDFFVKNNKIRYHQENNEVLLVNWLKYNSARSPKVAPVIDKELKDLKTVEFKSEVVKNCLEYGYPIKTKINDSDIVPIPYEYNTDTILQPEPTQNHNQHNNQQQQQQEKNAPANPFDFYQNNFGILNPTTSETIGHWVDDIGNELVVESMRRAAIDQKGFRYAEGIMKNWIKSNVKSLEDVEAQDIAFINSQKSKRTTSVKTETLPDWVENPVTEEKAMSPEDERLFKERIAKLQSSQ</sequence>